<protein>
    <submittedName>
        <fullName evidence="1">Uncharacterized protein</fullName>
    </submittedName>
</protein>
<name>V9F7Y4_PHYNI</name>
<proteinExistence type="predicted"/>
<keyword evidence="2" id="KW-1185">Reference proteome</keyword>
<dbReference type="Proteomes" id="UP000018721">
    <property type="component" value="Unassembled WGS sequence"/>
</dbReference>
<comment type="caution">
    <text evidence="1">The sequence shown here is derived from an EMBL/GenBank/DDBJ whole genome shotgun (WGS) entry which is preliminary data.</text>
</comment>
<gene>
    <name evidence="1" type="ORF">F443_08510</name>
</gene>
<reference evidence="1 2" key="1">
    <citation type="submission" date="2013-11" db="EMBL/GenBank/DDBJ databases">
        <title>The Genome Sequence of Phytophthora parasitica P1569.</title>
        <authorList>
            <consortium name="The Broad Institute Genomics Platform"/>
            <person name="Russ C."/>
            <person name="Tyler B."/>
            <person name="Panabieres F."/>
            <person name="Shan W."/>
            <person name="Tripathy S."/>
            <person name="Grunwald N."/>
            <person name="Machado M."/>
            <person name="Johnson C.S."/>
            <person name="Arredondo F."/>
            <person name="Hong C."/>
            <person name="Coffey M."/>
            <person name="Young S.K."/>
            <person name="Zeng Q."/>
            <person name="Gargeya S."/>
            <person name="Fitzgerald M."/>
            <person name="Abouelleil A."/>
            <person name="Alvarado L."/>
            <person name="Chapman S.B."/>
            <person name="Gainer-Dewar J."/>
            <person name="Goldberg J."/>
            <person name="Griggs A."/>
            <person name="Gujja S."/>
            <person name="Hansen M."/>
            <person name="Howarth C."/>
            <person name="Imamovic A."/>
            <person name="Ireland A."/>
            <person name="Larimer J."/>
            <person name="McCowan C."/>
            <person name="Murphy C."/>
            <person name="Pearson M."/>
            <person name="Poon T.W."/>
            <person name="Priest M."/>
            <person name="Roberts A."/>
            <person name="Saif S."/>
            <person name="Shea T."/>
            <person name="Sykes S."/>
            <person name="Wortman J."/>
            <person name="Nusbaum C."/>
            <person name="Birren B."/>
        </authorList>
    </citation>
    <scope>NUCLEOTIDE SEQUENCE [LARGE SCALE GENOMIC DNA]</scope>
    <source>
        <strain evidence="1 2">P1569</strain>
    </source>
</reference>
<dbReference type="AlphaFoldDB" id="V9F7Y4"/>
<organism evidence="1 2">
    <name type="scientific">Phytophthora nicotianae P1569</name>
    <dbReference type="NCBI Taxonomy" id="1317065"/>
    <lineage>
        <taxon>Eukaryota</taxon>
        <taxon>Sar</taxon>
        <taxon>Stramenopiles</taxon>
        <taxon>Oomycota</taxon>
        <taxon>Peronosporomycetes</taxon>
        <taxon>Peronosporales</taxon>
        <taxon>Peronosporaceae</taxon>
        <taxon>Phytophthora</taxon>
    </lineage>
</organism>
<evidence type="ECO:0000313" key="1">
    <source>
        <dbReference type="EMBL" id="ETI47211.1"/>
    </source>
</evidence>
<dbReference type="HOGENOM" id="CLU_2189138_0_0_1"/>
<sequence length="109" mass="12168">MVKALLGKEGFDPLQILGQLRPGPIPSAITKKSDRARATDDLLAKATAFGYFSQTLNLLRERYPASLSNSKRTVKIRDKMGSAIEERNLRSNLRREMTPQDPLSTTYAC</sequence>
<evidence type="ECO:0000313" key="2">
    <source>
        <dbReference type="Proteomes" id="UP000018721"/>
    </source>
</evidence>
<dbReference type="EMBL" id="ANIZ01001450">
    <property type="protein sequence ID" value="ETI47211.1"/>
    <property type="molecule type" value="Genomic_DNA"/>
</dbReference>
<accession>V9F7Y4</accession>